<sequence>MNRAWKALIPPPYVNVVLRRSLVSQSSLTPVYHGPLKKTLVLLKRVSATTFGLSAVASPLLAFAEYANLAVVGTMMGAALVTSGLSTVLVQYCVNPYVSRLLIPDSSTSFSSRTIILETLTFFGNTRQTAVDLSDIMPASDRPFATWKVRNDAQTSDDGDARLLELIGGRRKFGLKRRRFYVHPELDEGFSEQMTQVMRTVNAAGRAGPQQPQPQSKAGGKAWDDIVKDLRKENRA</sequence>
<feature type="compositionally biased region" description="Basic and acidic residues" evidence="1">
    <location>
        <begin position="222"/>
        <end position="236"/>
    </location>
</feature>
<dbReference type="OMA" id="RIFTSWM"/>
<dbReference type="AlphaFoldDB" id="A0A0L0HCJ5"/>
<dbReference type="GO" id="GO:0031966">
    <property type="term" value="C:mitochondrial membrane"/>
    <property type="evidence" value="ECO:0007669"/>
    <property type="project" value="TreeGrafter"/>
</dbReference>
<reference evidence="3 4" key="1">
    <citation type="submission" date="2009-08" db="EMBL/GenBank/DDBJ databases">
        <title>The Genome Sequence of Spizellomyces punctatus strain DAOM BR117.</title>
        <authorList>
            <consortium name="The Broad Institute Genome Sequencing Platform"/>
            <person name="Russ C."/>
            <person name="Cuomo C."/>
            <person name="Shea T."/>
            <person name="Young S.K."/>
            <person name="Zeng Q."/>
            <person name="Koehrsen M."/>
            <person name="Haas B."/>
            <person name="Borodovsky M."/>
            <person name="Guigo R."/>
            <person name="Alvarado L."/>
            <person name="Berlin A."/>
            <person name="Bochicchio J."/>
            <person name="Borenstein D."/>
            <person name="Chapman S."/>
            <person name="Chen Z."/>
            <person name="Engels R."/>
            <person name="Freedman E."/>
            <person name="Gellesch M."/>
            <person name="Goldberg J."/>
            <person name="Griggs A."/>
            <person name="Gujja S."/>
            <person name="Heiman D."/>
            <person name="Hepburn T."/>
            <person name="Howarth C."/>
            <person name="Jen D."/>
            <person name="Larson L."/>
            <person name="Lewis B."/>
            <person name="Mehta T."/>
            <person name="Park D."/>
            <person name="Pearson M."/>
            <person name="Roberts A."/>
            <person name="Saif S."/>
            <person name="Shenoy N."/>
            <person name="Sisk P."/>
            <person name="Stolte C."/>
            <person name="Sykes S."/>
            <person name="Thomson T."/>
            <person name="Walk T."/>
            <person name="White J."/>
            <person name="Yandava C."/>
            <person name="Burger G."/>
            <person name="Gray M.W."/>
            <person name="Holland P.W.H."/>
            <person name="King N."/>
            <person name="Lang F.B.F."/>
            <person name="Roger A.J."/>
            <person name="Ruiz-Trillo I."/>
            <person name="Lander E."/>
            <person name="Nusbaum C."/>
        </authorList>
    </citation>
    <scope>NUCLEOTIDE SEQUENCE [LARGE SCALE GENOMIC DNA]</scope>
    <source>
        <strain evidence="3 4">DAOM BR117</strain>
    </source>
</reference>
<evidence type="ECO:0000313" key="3">
    <source>
        <dbReference type="EMBL" id="KNC98483.1"/>
    </source>
</evidence>
<dbReference type="PANTHER" id="PTHR13281:SF0">
    <property type="entry name" value="TRANSMEMBRANE PROTEIN 70, MITOCHONDRIAL"/>
    <property type="match status" value="1"/>
</dbReference>
<keyword evidence="2" id="KW-1133">Transmembrane helix</keyword>
<accession>A0A0L0HCJ5</accession>
<proteinExistence type="predicted"/>
<dbReference type="RefSeq" id="XP_016606523.1">
    <property type="nucleotide sequence ID" value="XM_016754385.1"/>
</dbReference>
<evidence type="ECO:0000313" key="4">
    <source>
        <dbReference type="Proteomes" id="UP000053201"/>
    </source>
</evidence>
<evidence type="ECO:0000256" key="2">
    <source>
        <dbReference type="SAM" id="Phobius"/>
    </source>
</evidence>
<evidence type="ECO:0000256" key="1">
    <source>
        <dbReference type="SAM" id="MobiDB-lite"/>
    </source>
</evidence>
<feature type="region of interest" description="Disordered" evidence="1">
    <location>
        <begin position="202"/>
        <end position="236"/>
    </location>
</feature>
<dbReference type="EMBL" id="KQ257460">
    <property type="protein sequence ID" value="KNC98483.1"/>
    <property type="molecule type" value="Genomic_DNA"/>
</dbReference>
<protein>
    <recommendedName>
        <fullName evidence="5">Transmembrane protein 186</fullName>
    </recommendedName>
</protein>
<dbReference type="InterPro" id="IPR009724">
    <property type="entry name" value="TMEM70"/>
</dbReference>
<feature type="transmembrane region" description="Helical" evidence="2">
    <location>
        <begin position="70"/>
        <end position="94"/>
    </location>
</feature>
<dbReference type="GeneID" id="27689508"/>
<keyword evidence="4" id="KW-1185">Reference proteome</keyword>
<dbReference type="InParanoid" id="A0A0L0HCJ5"/>
<gene>
    <name evidence="3" type="ORF">SPPG_06183</name>
</gene>
<dbReference type="Proteomes" id="UP000053201">
    <property type="component" value="Unassembled WGS sequence"/>
</dbReference>
<dbReference type="VEuPathDB" id="FungiDB:SPPG_06183"/>
<evidence type="ECO:0008006" key="5">
    <source>
        <dbReference type="Google" id="ProtNLM"/>
    </source>
</evidence>
<keyword evidence="2" id="KW-0472">Membrane</keyword>
<dbReference type="OrthoDB" id="5386199at2759"/>
<keyword evidence="2" id="KW-0812">Transmembrane</keyword>
<name>A0A0L0HCJ5_SPIPD</name>
<dbReference type="GO" id="GO:0033615">
    <property type="term" value="P:mitochondrial proton-transporting ATP synthase complex assembly"/>
    <property type="evidence" value="ECO:0007669"/>
    <property type="project" value="TreeGrafter"/>
</dbReference>
<organism evidence="3 4">
    <name type="scientific">Spizellomyces punctatus (strain DAOM BR117)</name>
    <dbReference type="NCBI Taxonomy" id="645134"/>
    <lineage>
        <taxon>Eukaryota</taxon>
        <taxon>Fungi</taxon>
        <taxon>Fungi incertae sedis</taxon>
        <taxon>Chytridiomycota</taxon>
        <taxon>Chytridiomycota incertae sedis</taxon>
        <taxon>Chytridiomycetes</taxon>
        <taxon>Spizellomycetales</taxon>
        <taxon>Spizellomycetaceae</taxon>
        <taxon>Spizellomyces</taxon>
    </lineage>
</organism>
<feature type="transmembrane region" description="Helical" evidence="2">
    <location>
        <begin position="46"/>
        <end position="64"/>
    </location>
</feature>
<dbReference type="PANTHER" id="PTHR13281">
    <property type="entry name" value="TRANSMEMBRANE PROTEIN 70, MITOCHONDRIAL"/>
    <property type="match status" value="1"/>
</dbReference>